<evidence type="ECO:0000256" key="1">
    <source>
        <dbReference type="SAM" id="SignalP"/>
    </source>
</evidence>
<dbReference type="InterPro" id="IPR048013">
    <property type="entry name" value="EMYY_lipop"/>
</dbReference>
<evidence type="ECO:0000313" key="2">
    <source>
        <dbReference type="EMBL" id="SCS29889.1"/>
    </source>
</evidence>
<keyword evidence="3" id="KW-0449">Lipoprotein</keyword>
<dbReference type="PROSITE" id="PS51257">
    <property type="entry name" value="PROKAR_LIPOPROTEIN"/>
    <property type="match status" value="1"/>
</dbReference>
<accession>A0A1D4HJ42</accession>
<dbReference type="NCBIfam" id="NF033194">
    <property type="entry name" value="lipo_EMYY"/>
    <property type="match status" value="1"/>
</dbReference>
<gene>
    <name evidence="3" type="ORF">SAMEA2297795_00368</name>
    <name evidence="2" type="ORF">SAMEA2297796_00257</name>
</gene>
<dbReference type="EMBL" id="FMPI01000001">
    <property type="protein sequence ID" value="SCS29889.1"/>
    <property type="molecule type" value="Genomic_DNA"/>
</dbReference>
<dbReference type="Proteomes" id="UP000095768">
    <property type="component" value="Unassembled WGS sequence"/>
</dbReference>
<keyword evidence="4" id="KW-1185">Reference proteome</keyword>
<dbReference type="Proteomes" id="UP000095412">
    <property type="component" value="Unassembled WGS sequence"/>
</dbReference>
<keyword evidence="1" id="KW-0732">Signal</keyword>
<dbReference type="RefSeq" id="WP_069994402.1">
    <property type="nucleotide sequence ID" value="NZ_FMPG01000001.1"/>
</dbReference>
<dbReference type="AlphaFoldDB" id="A0A1D4HJ42"/>
<feature type="signal peptide" evidence="1">
    <location>
        <begin position="1"/>
        <end position="21"/>
    </location>
</feature>
<dbReference type="EMBL" id="FMPG01000001">
    <property type="protein sequence ID" value="SCS37218.1"/>
    <property type="molecule type" value="Genomic_DNA"/>
</dbReference>
<reference evidence="2 4" key="1">
    <citation type="submission" date="2016-09" db="EMBL/GenBank/DDBJ databases">
        <authorList>
            <consortium name="Pathogen Informatics"/>
            <person name="Sun Q."/>
            <person name="Inoue M."/>
        </authorList>
    </citation>
    <scope>NUCLEOTIDE SEQUENCE [LARGE SCALE GENOMIC DNA]</scope>
    <source>
        <strain evidence="2 4">82C</strain>
    </source>
</reference>
<dbReference type="OrthoDB" id="2410901at2"/>
<evidence type="ECO:0000313" key="3">
    <source>
        <dbReference type="EMBL" id="SCS37218.1"/>
    </source>
</evidence>
<proteinExistence type="predicted"/>
<protein>
    <submittedName>
        <fullName evidence="3">Lipoprotein</fullName>
    </submittedName>
</protein>
<organism evidence="3 5">
    <name type="scientific">Staphylococcus caeli</name>
    <dbReference type="NCBI Taxonomy" id="2201815"/>
    <lineage>
        <taxon>Bacteria</taxon>
        <taxon>Bacillati</taxon>
        <taxon>Bacillota</taxon>
        <taxon>Bacilli</taxon>
        <taxon>Bacillales</taxon>
        <taxon>Staphylococcaceae</taxon>
        <taxon>Staphylococcus</taxon>
    </lineage>
</organism>
<evidence type="ECO:0000313" key="5">
    <source>
        <dbReference type="Proteomes" id="UP000095768"/>
    </source>
</evidence>
<sequence>MKKILCIILLLGFVVSLSACGNEGASEFKDFDSSLKNVKNKEKELKQTMDDIKLKRLDDLSKTDMTDKNKKAFNDIQNKINSKLIPKLKAYEKAAQKMPATSNDTKELKSTYLDSVKDKKKSVNQLKTFVDLCNQSIKANEDILDYTKLFEKSRSQVEKHIQDASDAGATTDVNNFKHKLEKNNKDLKTTAEKDADSTDPVTVKKAIKNQIMPLITKQIKDLNKTAITDTYVNDARKNAIEMYYSLQNYYETRVETIDISEDLSEIDYGKLPKESKDLEEFDAVFDKHYNNIKEDYN</sequence>
<feature type="chain" id="PRO_5039319807" evidence="1">
    <location>
        <begin position="22"/>
        <end position="297"/>
    </location>
</feature>
<evidence type="ECO:0000313" key="4">
    <source>
        <dbReference type="Proteomes" id="UP000095412"/>
    </source>
</evidence>
<reference evidence="3 5" key="2">
    <citation type="submission" date="2016-09" db="EMBL/GenBank/DDBJ databases">
        <authorList>
            <consortium name="Pathogen Informatics"/>
        </authorList>
    </citation>
    <scope>NUCLEOTIDE SEQUENCE [LARGE SCALE GENOMIC DNA]</scope>
    <source>
        <strain evidence="3 5">82B</strain>
    </source>
</reference>
<name>A0A1D4HJ42_9STAP</name>